<keyword evidence="2" id="KW-1185">Reference proteome</keyword>
<evidence type="ECO:0000313" key="2">
    <source>
        <dbReference type="Proteomes" id="UP001259587"/>
    </source>
</evidence>
<dbReference type="EMBL" id="JAVDTH010000003">
    <property type="protein sequence ID" value="MDR6711262.1"/>
    <property type="molecule type" value="Genomic_DNA"/>
</dbReference>
<accession>A0ACC6JYL0</accession>
<name>A0ACC6JYL0_9PSED</name>
<proteinExistence type="predicted"/>
<protein>
    <submittedName>
        <fullName evidence="1">Uncharacterized protein</fullName>
    </submittedName>
</protein>
<evidence type="ECO:0000313" key="1">
    <source>
        <dbReference type="EMBL" id="MDR6711262.1"/>
    </source>
</evidence>
<organism evidence="1 2">
    <name type="scientific">Pseudomonas hunanensis</name>
    <dbReference type="NCBI Taxonomy" id="1247546"/>
    <lineage>
        <taxon>Bacteria</taxon>
        <taxon>Pseudomonadati</taxon>
        <taxon>Pseudomonadota</taxon>
        <taxon>Gammaproteobacteria</taxon>
        <taxon>Pseudomonadales</taxon>
        <taxon>Pseudomonadaceae</taxon>
        <taxon>Pseudomonas</taxon>
    </lineage>
</organism>
<reference evidence="1" key="1">
    <citation type="submission" date="2023-07" db="EMBL/GenBank/DDBJ databases">
        <title>Sorghum-associated microbial communities from plants grown in Nebraska, USA.</title>
        <authorList>
            <person name="Schachtman D."/>
        </authorList>
    </citation>
    <scope>NUCLEOTIDE SEQUENCE</scope>
    <source>
        <strain evidence="1">BE56</strain>
    </source>
</reference>
<comment type="caution">
    <text evidence="1">The sequence shown here is derived from an EMBL/GenBank/DDBJ whole genome shotgun (WGS) entry which is preliminary data.</text>
</comment>
<dbReference type="Proteomes" id="UP001259587">
    <property type="component" value="Unassembled WGS sequence"/>
</dbReference>
<sequence length="502" mass="55065">MGRQNKFADHKKTNETPASELFGVILEDVIKTAEMSEAGWLKLSTVPFELLAIPVSQNGHYPVTQSGVDAAHKLTQQTWSAREDLRQTIARDAFNKLSFQAIGETICNMKSAFAEFPENPDQPEAEIGDDAYAFLAEGYLKNLEKLAGLGRPDVDRHIPCHLFDASQAVQAFTVGPVQFRPRSDWLDLFVKKADERTLIQQVENGELEMETLRSMRTESDNGRHAANAVDVLTTLRHYSWVATIKMDGHEPVKSHQKASILVGLAIDVVGLRFHRQDALRFTKSGRQHLYFEDRLATAPDGRFLHGSSARIPGLAGKPGVLAAKMANEQNFLDAAGCILQRYLEGRRTGQALHLVERWVNALYWVGEARRKASDFMAVVNYGCAADGLSGAGGDAHLMIAFAEAAFGPVDTPSPDGALSVSEAVHRVYREGRNKLAHGEAPGLLEDLAEPRATGEALLAILFDAVTPVLADLLQNEPNLLGLDKKLAYRLLQAKLIAKKASV</sequence>
<gene>
    <name evidence="1" type="ORF">J2W83_000852</name>
</gene>